<proteinExistence type="predicted"/>
<protein>
    <submittedName>
        <fullName evidence="1">Uncharacterized protein</fullName>
    </submittedName>
</protein>
<dbReference type="Proteomes" id="UP001498398">
    <property type="component" value="Unassembled WGS sequence"/>
</dbReference>
<name>A0ABR1IUX4_9AGAR</name>
<organism evidence="1 2">
    <name type="scientific">Marasmiellus scandens</name>
    <dbReference type="NCBI Taxonomy" id="2682957"/>
    <lineage>
        <taxon>Eukaryota</taxon>
        <taxon>Fungi</taxon>
        <taxon>Dikarya</taxon>
        <taxon>Basidiomycota</taxon>
        <taxon>Agaricomycotina</taxon>
        <taxon>Agaricomycetes</taxon>
        <taxon>Agaricomycetidae</taxon>
        <taxon>Agaricales</taxon>
        <taxon>Marasmiineae</taxon>
        <taxon>Omphalotaceae</taxon>
        <taxon>Marasmiellus</taxon>
    </lineage>
</organism>
<sequence length="341" mass="38857">MNWSGRYCLQSSDHINIETHTRLAPVRCLGENRIPCIIWGEDMLENVYHVPTVLFDLHLLVADQDIPRAILCIIESGLPYLPFSSVSATEAYPEAIMLQGKDGFRDWVPASHDPFFEARNLPTHIILHPASSFHFDITDPSRSFTSCLPFLPESNRGNRYPTLPAVLESIFSTWITPLPEGKTRGYYWFPMMRVWSGYIREYSLDEPCFPEEQEDVEPEDIILNESARKLVLSVREDMRGMAERLVRKDAWPDEGSGEKPGLSEAWYRQFGRSEYNGKSGIVNLSSTNWRSFALRQQKYNPLKTLLHVRCTQIEGSARIEIVLGGIKTPSASSSLTWRAGS</sequence>
<dbReference type="EMBL" id="JBANRG010000073">
    <property type="protein sequence ID" value="KAK7439329.1"/>
    <property type="molecule type" value="Genomic_DNA"/>
</dbReference>
<evidence type="ECO:0000313" key="2">
    <source>
        <dbReference type="Proteomes" id="UP001498398"/>
    </source>
</evidence>
<gene>
    <name evidence="1" type="ORF">VKT23_017554</name>
</gene>
<keyword evidence="2" id="KW-1185">Reference proteome</keyword>
<evidence type="ECO:0000313" key="1">
    <source>
        <dbReference type="EMBL" id="KAK7439329.1"/>
    </source>
</evidence>
<reference evidence="1 2" key="1">
    <citation type="submission" date="2024-01" db="EMBL/GenBank/DDBJ databases">
        <title>A draft genome for the cacao thread blight pathogen Marasmiellus scandens.</title>
        <authorList>
            <person name="Baruah I.K."/>
            <person name="Leung J."/>
            <person name="Bukari Y."/>
            <person name="Amoako-Attah I."/>
            <person name="Meinhardt L.W."/>
            <person name="Bailey B.A."/>
            <person name="Cohen S.P."/>
        </authorList>
    </citation>
    <scope>NUCLEOTIDE SEQUENCE [LARGE SCALE GENOMIC DNA]</scope>
    <source>
        <strain evidence="1 2">GH-19</strain>
    </source>
</reference>
<accession>A0ABR1IUX4</accession>
<comment type="caution">
    <text evidence="1">The sequence shown here is derived from an EMBL/GenBank/DDBJ whole genome shotgun (WGS) entry which is preliminary data.</text>
</comment>